<comment type="similarity">
    <text evidence="2">Belongs to the cytidylyltransferase family.</text>
</comment>
<evidence type="ECO:0000256" key="11">
    <source>
        <dbReference type="ARBA" id="ARBA00031473"/>
    </source>
</evidence>
<dbReference type="PANTHER" id="PTHR45780">
    <property type="entry name" value="ETHANOLAMINE-PHOSPHATE CYTIDYLYLTRANSFERASE"/>
    <property type="match status" value="1"/>
</dbReference>
<dbReference type="Proteomes" id="UP000294933">
    <property type="component" value="Unassembled WGS sequence"/>
</dbReference>
<evidence type="ECO:0000313" key="14">
    <source>
        <dbReference type="Proteomes" id="UP000294933"/>
    </source>
</evidence>
<evidence type="ECO:0000256" key="3">
    <source>
        <dbReference type="ARBA" id="ARBA00022516"/>
    </source>
</evidence>
<dbReference type="VEuPathDB" id="FungiDB:BD410DRAFT_834900"/>
<dbReference type="InterPro" id="IPR044608">
    <property type="entry name" value="Ect1/PCYT2"/>
</dbReference>
<evidence type="ECO:0000256" key="9">
    <source>
        <dbReference type="ARBA" id="ARBA00024191"/>
    </source>
</evidence>
<dbReference type="NCBIfam" id="TIGR00125">
    <property type="entry name" value="cyt_tran_rel"/>
    <property type="match status" value="1"/>
</dbReference>
<evidence type="ECO:0000256" key="10">
    <source>
        <dbReference type="ARBA" id="ARBA00024221"/>
    </source>
</evidence>
<keyword evidence="5" id="KW-0548">Nucleotidyltransferase</keyword>
<dbReference type="GO" id="GO:0006646">
    <property type="term" value="P:phosphatidylethanolamine biosynthetic process"/>
    <property type="evidence" value="ECO:0007669"/>
    <property type="project" value="UniProtKB-UniPathway"/>
</dbReference>
<keyword evidence="7" id="KW-0594">Phospholipid biosynthesis</keyword>
<sequence length="336" mass="36973">MAECTVLWLDGCFDGFHYAHANAIRQSLTLVHGPVEIIVGVHSDAEITKNKGPPLFDERERYDLIKGCRWVSRVVEDVPYVTQMDVFEKYGVDFVVHGDDPVMDADGNDCYAAAKALGKYKECRRTEGISTTSLIQRILRPELPLPDQAPLISLLQAFAASSSPHLDIKDLKRGHNNTTFAGHSDKKKIGYIGGSWDCFGSAHVDILQEARSTLAKGRPSDGVFLIVGVYSDEAVLEETSEKPLLLMYERALAVAQCLHTDALILNVPRDLGEAQMESFGIECVFLTNGEPSKTSARLSNVSIGKAASQLFTVDSLRTKVLGERGGYEERQRRKGG</sequence>
<proteinExistence type="inferred from homology"/>
<dbReference type="UniPathway" id="UPA00558">
    <property type="reaction ID" value="UER00742"/>
</dbReference>
<feature type="domain" description="Cytidyltransferase-like" evidence="12">
    <location>
        <begin position="191"/>
        <end position="284"/>
    </location>
</feature>
<keyword evidence="3" id="KW-0444">Lipid biosynthesis</keyword>
<keyword evidence="6" id="KW-0443">Lipid metabolism</keyword>
<evidence type="ECO:0000256" key="6">
    <source>
        <dbReference type="ARBA" id="ARBA00023098"/>
    </source>
</evidence>
<comment type="pathway">
    <text evidence="9">Phospholipid metabolism; phosphatidylethanolamine biosynthesis; phosphatidylethanolamine from ethanolamine: step 2/3.</text>
</comment>
<evidence type="ECO:0000259" key="12">
    <source>
        <dbReference type="Pfam" id="PF01467"/>
    </source>
</evidence>
<evidence type="ECO:0000256" key="5">
    <source>
        <dbReference type="ARBA" id="ARBA00022695"/>
    </source>
</evidence>
<dbReference type="EMBL" id="ML170157">
    <property type="protein sequence ID" value="TDL28885.1"/>
    <property type="molecule type" value="Genomic_DNA"/>
</dbReference>
<keyword evidence="4 13" id="KW-0808">Transferase</keyword>
<organism evidence="13 14">
    <name type="scientific">Rickenella mellea</name>
    <dbReference type="NCBI Taxonomy" id="50990"/>
    <lineage>
        <taxon>Eukaryota</taxon>
        <taxon>Fungi</taxon>
        <taxon>Dikarya</taxon>
        <taxon>Basidiomycota</taxon>
        <taxon>Agaricomycotina</taxon>
        <taxon>Agaricomycetes</taxon>
        <taxon>Hymenochaetales</taxon>
        <taxon>Rickenellaceae</taxon>
        <taxon>Rickenella</taxon>
    </lineage>
</organism>
<dbReference type="AlphaFoldDB" id="A0A4Y7QN82"/>
<protein>
    <recommendedName>
        <fullName evidence="10">ethanolamine-phosphate cytidylyltransferase</fullName>
        <ecNumber evidence="10">2.7.7.14</ecNumber>
    </recommendedName>
    <alternativeName>
        <fullName evidence="11">CTP:phosphoethanolamine cytidylyltransferase</fullName>
    </alternativeName>
</protein>
<evidence type="ECO:0000313" key="13">
    <source>
        <dbReference type="EMBL" id="TDL28885.1"/>
    </source>
</evidence>
<dbReference type="GO" id="GO:0004306">
    <property type="term" value="F:ethanolamine-phosphate cytidylyltransferase activity"/>
    <property type="evidence" value="ECO:0007669"/>
    <property type="project" value="UniProtKB-EC"/>
</dbReference>
<dbReference type="OrthoDB" id="17102at2759"/>
<dbReference type="Gene3D" id="3.40.50.620">
    <property type="entry name" value="HUPs"/>
    <property type="match status" value="2"/>
</dbReference>
<keyword evidence="8" id="KW-1208">Phospholipid metabolism</keyword>
<evidence type="ECO:0000256" key="7">
    <source>
        <dbReference type="ARBA" id="ARBA00023209"/>
    </source>
</evidence>
<evidence type="ECO:0000256" key="2">
    <source>
        <dbReference type="ARBA" id="ARBA00010101"/>
    </source>
</evidence>
<evidence type="ECO:0000256" key="1">
    <source>
        <dbReference type="ARBA" id="ARBA00005189"/>
    </source>
</evidence>
<reference evidence="13 14" key="1">
    <citation type="submission" date="2018-06" db="EMBL/GenBank/DDBJ databases">
        <title>A transcriptomic atlas of mushroom development highlights an independent origin of complex multicellularity.</title>
        <authorList>
            <consortium name="DOE Joint Genome Institute"/>
            <person name="Krizsan K."/>
            <person name="Almasi E."/>
            <person name="Merenyi Z."/>
            <person name="Sahu N."/>
            <person name="Viragh M."/>
            <person name="Koszo T."/>
            <person name="Mondo S."/>
            <person name="Kiss B."/>
            <person name="Balint B."/>
            <person name="Kues U."/>
            <person name="Barry K."/>
            <person name="Hegedus J.C."/>
            <person name="Henrissat B."/>
            <person name="Johnson J."/>
            <person name="Lipzen A."/>
            <person name="Ohm R."/>
            <person name="Nagy I."/>
            <person name="Pangilinan J."/>
            <person name="Yan J."/>
            <person name="Xiong Y."/>
            <person name="Grigoriev I.V."/>
            <person name="Hibbett D.S."/>
            <person name="Nagy L.G."/>
        </authorList>
    </citation>
    <scope>NUCLEOTIDE SEQUENCE [LARGE SCALE GENOMIC DNA]</scope>
    <source>
        <strain evidence="13 14">SZMC22713</strain>
    </source>
</reference>
<evidence type="ECO:0000256" key="8">
    <source>
        <dbReference type="ARBA" id="ARBA00023264"/>
    </source>
</evidence>
<keyword evidence="14" id="KW-1185">Reference proteome</keyword>
<comment type="pathway">
    <text evidence="1">Lipid metabolism.</text>
</comment>
<dbReference type="InterPro" id="IPR004821">
    <property type="entry name" value="Cyt_trans-like"/>
</dbReference>
<dbReference type="SUPFAM" id="SSF52374">
    <property type="entry name" value="Nucleotidylyl transferase"/>
    <property type="match status" value="2"/>
</dbReference>
<dbReference type="InterPro" id="IPR041723">
    <property type="entry name" value="CCT"/>
</dbReference>
<dbReference type="InterPro" id="IPR014729">
    <property type="entry name" value="Rossmann-like_a/b/a_fold"/>
</dbReference>
<dbReference type="STRING" id="50990.A0A4Y7QN82"/>
<accession>A0A4Y7QN82</accession>
<dbReference type="GO" id="GO:0005737">
    <property type="term" value="C:cytoplasm"/>
    <property type="evidence" value="ECO:0007669"/>
    <property type="project" value="TreeGrafter"/>
</dbReference>
<dbReference type="Pfam" id="PF01467">
    <property type="entry name" value="CTP_transf_like"/>
    <property type="match status" value="2"/>
</dbReference>
<feature type="domain" description="Cytidyltransferase-like" evidence="12">
    <location>
        <begin position="9"/>
        <end position="137"/>
    </location>
</feature>
<dbReference type="CDD" id="cd02174">
    <property type="entry name" value="CCT"/>
    <property type="match status" value="1"/>
</dbReference>
<gene>
    <name evidence="13" type="ORF">BD410DRAFT_834900</name>
</gene>
<name>A0A4Y7QN82_9AGAM</name>
<evidence type="ECO:0000256" key="4">
    <source>
        <dbReference type="ARBA" id="ARBA00022679"/>
    </source>
</evidence>
<dbReference type="EC" id="2.7.7.14" evidence="10"/>
<dbReference type="PANTHER" id="PTHR45780:SF2">
    <property type="entry name" value="ETHANOLAMINE-PHOSPHATE CYTIDYLYLTRANSFERASE"/>
    <property type="match status" value="1"/>
</dbReference>